<sequence length="84" mass="9215">MEDQEIWQRISRVLFDIDPMGTCCKENDCFEEYDGVAMAVADRLEHGRSLKAAVVGAFDECFGADPTADAGLNEVVSALEEVIT</sequence>
<reference evidence="1 2" key="1">
    <citation type="submission" date="2012-09" db="EMBL/GenBank/DDBJ databases">
        <title>Genome Sequence of alkane-degrading Bacterium Alcanivorax venustensis ISO4.</title>
        <authorList>
            <person name="Lai Q."/>
            <person name="Shao Z."/>
        </authorList>
    </citation>
    <scope>NUCLEOTIDE SEQUENCE [LARGE SCALE GENOMIC DNA]</scope>
    <source>
        <strain evidence="1 2">ISO4</strain>
    </source>
</reference>
<dbReference type="RefSeq" id="WP_194855573.1">
    <property type="nucleotide sequence ID" value="NZ_ARXR01000007.1"/>
</dbReference>
<proteinExistence type="predicted"/>
<gene>
    <name evidence="1" type="ORF">ISO4_01265</name>
</gene>
<keyword evidence="2" id="KW-1185">Reference proteome</keyword>
<dbReference type="Proteomes" id="UP000644441">
    <property type="component" value="Unassembled WGS sequence"/>
</dbReference>
<comment type="caution">
    <text evidence="1">The sequence shown here is derived from an EMBL/GenBank/DDBJ whole genome shotgun (WGS) entry which is preliminary data.</text>
</comment>
<protein>
    <submittedName>
        <fullName evidence="1">Uncharacterized protein</fullName>
    </submittedName>
</protein>
<evidence type="ECO:0000313" key="1">
    <source>
        <dbReference type="EMBL" id="MBF5052663.1"/>
    </source>
</evidence>
<dbReference type="EMBL" id="ARXR01000007">
    <property type="protein sequence ID" value="MBF5052663.1"/>
    <property type="molecule type" value="Genomic_DNA"/>
</dbReference>
<organism evidence="1 2">
    <name type="scientific">Alloalcanivorax venustensis ISO4</name>
    <dbReference type="NCBI Taxonomy" id="1177184"/>
    <lineage>
        <taxon>Bacteria</taxon>
        <taxon>Pseudomonadati</taxon>
        <taxon>Pseudomonadota</taxon>
        <taxon>Gammaproteobacteria</taxon>
        <taxon>Oceanospirillales</taxon>
        <taxon>Alcanivoracaceae</taxon>
        <taxon>Alloalcanivorax</taxon>
    </lineage>
</organism>
<accession>A0ABS0AET3</accession>
<evidence type="ECO:0000313" key="2">
    <source>
        <dbReference type="Proteomes" id="UP000644441"/>
    </source>
</evidence>
<name>A0ABS0AET3_9GAMM</name>